<evidence type="ECO:0000256" key="1">
    <source>
        <dbReference type="SAM" id="MobiDB-lite"/>
    </source>
</evidence>
<evidence type="ECO:0000313" key="2">
    <source>
        <dbReference type="Proteomes" id="UP000887572"/>
    </source>
</evidence>
<organism evidence="2 3">
    <name type="scientific">Globodera rostochiensis</name>
    <name type="common">Golden nematode worm</name>
    <name type="synonym">Heterodera rostochiensis</name>
    <dbReference type="NCBI Taxonomy" id="31243"/>
    <lineage>
        <taxon>Eukaryota</taxon>
        <taxon>Metazoa</taxon>
        <taxon>Ecdysozoa</taxon>
        <taxon>Nematoda</taxon>
        <taxon>Chromadorea</taxon>
        <taxon>Rhabditida</taxon>
        <taxon>Tylenchina</taxon>
        <taxon>Tylenchomorpha</taxon>
        <taxon>Tylenchoidea</taxon>
        <taxon>Heteroderidae</taxon>
        <taxon>Heteroderinae</taxon>
        <taxon>Globodera</taxon>
    </lineage>
</organism>
<reference evidence="3" key="1">
    <citation type="submission" date="2022-11" db="UniProtKB">
        <authorList>
            <consortium name="WormBaseParasite"/>
        </authorList>
    </citation>
    <scope>IDENTIFICATION</scope>
</reference>
<sequence>MRQSAQCLSLGRSSSSSSFGSSNKLFGGGGIYSSAPESALEITSVATAPTVPDWQLDGAFRNMESANCSMQQQQHQQGPAPNSACFSRFPKTLLNLKKWRMKTTAEEGKEMAVTSMPMPMSSSSSSPSSTAGPCCQCPPSSAITPFQQQ</sequence>
<feature type="compositionally biased region" description="Low complexity" evidence="1">
    <location>
        <begin position="8"/>
        <end position="20"/>
    </location>
</feature>
<dbReference type="AlphaFoldDB" id="A0A914I6D1"/>
<name>A0A914I6D1_GLORO</name>
<proteinExistence type="predicted"/>
<keyword evidence="2" id="KW-1185">Reference proteome</keyword>
<feature type="region of interest" description="Disordered" evidence="1">
    <location>
        <begin position="1"/>
        <end position="20"/>
    </location>
</feature>
<evidence type="ECO:0000313" key="3">
    <source>
        <dbReference type="WBParaSite" id="Gr19_v10_g7176.t1"/>
    </source>
</evidence>
<protein>
    <submittedName>
        <fullName evidence="3">Uncharacterized protein</fullName>
    </submittedName>
</protein>
<dbReference type="WBParaSite" id="Gr19_v10_g7176.t1">
    <property type="protein sequence ID" value="Gr19_v10_g7176.t1"/>
    <property type="gene ID" value="Gr19_v10_g7176"/>
</dbReference>
<feature type="region of interest" description="Disordered" evidence="1">
    <location>
        <begin position="108"/>
        <end position="136"/>
    </location>
</feature>
<dbReference type="Proteomes" id="UP000887572">
    <property type="component" value="Unplaced"/>
</dbReference>
<feature type="compositionally biased region" description="Low complexity" evidence="1">
    <location>
        <begin position="115"/>
        <end position="129"/>
    </location>
</feature>
<accession>A0A914I6D1</accession>